<reference evidence="5 6" key="1">
    <citation type="submission" date="2018-03" db="EMBL/GenBank/DDBJ databases">
        <title>Genomic Encyclopedia of Archaeal and Bacterial Type Strains, Phase II (KMG-II): from individual species to whole genera.</title>
        <authorList>
            <person name="Goeker M."/>
        </authorList>
    </citation>
    <scope>NUCLEOTIDE SEQUENCE [LARGE SCALE GENOMIC DNA]</scope>
    <source>
        <strain evidence="5 6">DSM 45348</strain>
    </source>
</reference>
<accession>A0A2T0S4L6</accession>
<gene>
    <name evidence="5" type="ORF">CLV70_10825</name>
</gene>
<dbReference type="GO" id="GO:0004621">
    <property type="term" value="F:glycosylphosphatidylinositol phospholipase D activity"/>
    <property type="evidence" value="ECO:0007669"/>
    <property type="project" value="TreeGrafter"/>
</dbReference>
<organism evidence="5 6">
    <name type="scientific">Pseudosporangium ferrugineum</name>
    <dbReference type="NCBI Taxonomy" id="439699"/>
    <lineage>
        <taxon>Bacteria</taxon>
        <taxon>Bacillati</taxon>
        <taxon>Actinomycetota</taxon>
        <taxon>Actinomycetes</taxon>
        <taxon>Micromonosporales</taxon>
        <taxon>Micromonosporaceae</taxon>
        <taxon>Pseudosporangium</taxon>
    </lineage>
</organism>
<dbReference type="SUPFAM" id="SSF69318">
    <property type="entry name" value="Integrin alpha N-terminal domain"/>
    <property type="match status" value="1"/>
</dbReference>
<proteinExistence type="predicted"/>
<comment type="caution">
    <text evidence="5">The sequence shown here is derived from an EMBL/GenBank/DDBJ whole genome shotgun (WGS) entry which is preliminary data.</text>
</comment>
<dbReference type="SMART" id="SM00191">
    <property type="entry name" value="Int_alpha"/>
    <property type="match status" value="2"/>
</dbReference>
<dbReference type="PANTHER" id="PTHR23221:SF7">
    <property type="entry name" value="PHOSPHATIDYLINOSITOL-GLYCAN-SPECIFIC PHOSPHOLIPASE D"/>
    <property type="match status" value="1"/>
</dbReference>
<dbReference type="PANTHER" id="PTHR23221">
    <property type="entry name" value="GLYCOSYLPHOSPHATIDYLINOSITOL PHOSPHOLIPASE D"/>
    <property type="match status" value="1"/>
</dbReference>
<dbReference type="InterPro" id="IPR028994">
    <property type="entry name" value="Integrin_alpha_N"/>
</dbReference>
<dbReference type="Gene3D" id="2.130.10.130">
    <property type="entry name" value="Integrin alpha, N-terminal"/>
    <property type="match status" value="1"/>
</dbReference>
<dbReference type="AlphaFoldDB" id="A0A2T0S4L6"/>
<keyword evidence="6" id="KW-1185">Reference proteome</keyword>
<evidence type="ECO:0000256" key="1">
    <source>
        <dbReference type="ARBA" id="ARBA00022729"/>
    </source>
</evidence>
<protein>
    <submittedName>
        <fullName evidence="5">FG-GAP repeat protein</fullName>
    </submittedName>
</protein>
<evidence type="ECO:0000313" key="5">
    <source>
        <dbReference type="EMBL" id="PRY28233.1"/>
    </source>
</evidence>
<keyword evidence="1" id="KW-0732">Signal</keyword>
<dbReference type="GO" id="GO:0031012">
    <property type="term" value="C:extracellular matrix"/>
    <property type="evidence" value="ECO:0007669"/>
    <property type="project" value="TreeGrafter"/>
</dbReference>
<name>A0A2T0S4L6_9ACTN</name>
<dbReference type="Pfam" id="PF01839">
    <property type="entry name" value="FG-GAP"/>
    <property type="match status" value="1"/>
</dbReference>
<dbReference type="Proteomes" id="UP000239209">
    <property type="component" value="Unassembled WGS sequence"/>
</dbReference>
<dbReference type="InterPro" id="IPR013519">
    <property type="entry name" value="Int_alpha_beta-p"/>
</dbReference>
<dbReference type="EMBL" id="PVZG01000008">
    <property type="protein sequence ID" value="PRY28233.1"/>
    <property type="molecule type" value="Genomic_DNA"/>
</dbReference>
<keyword evidence="4" id="KW-0325">Glycoprotein</keyword>
<evidence type="ECO:0000313" key="6">
    <source>
        <dbReference type="Proteomes" id="UP000239209"/>
    </source>
</evidence>
<keyword evidence="2" id="KW-0677">Repeat</keyword>
<keyword evidence="3" id="KW-0378">Hydrolase</keyword>
<evidence type="ECO:0000256" key="2">
    <source>
        <dbReference type="ARBA" id="ARBA00022737"/>
    </source>
</evidence>
<evidence type="ECO:0000256" key="3">
    <source>
        <dbReference type="ARBA" id="ARBA00022801"/>
    </source>
</evidence>
<evidence type="ECO:0000256" key="4">
    <source>
        <dbReference type="ARBA" id="ARBA00023180"/>
    </source>
</evidence>
<sequence length="544" mass="53601">MAASRSDRIRPRFRLWAATGLVVVLGAAAGWAAGADDLMRTAAGAVIPGGSGASGARGASAQGSALAPDAAAVAGCTGGADSDFNGDGLSDVVIGDPDAAVGAQQKAGTVTVSYGGSGTIQVLSQGVSGVPGGPEAEDQFGFALATYDVNRDGCTDLAVSAPFESVGDKSGAGGVTVLYGAPAGLSKGPAGLWIDQNSAGWGNSAAANDWFGYALAAGNTASGEGFLAVGVPGEDFDAAFNAGLVHYQRGSAVVNLYAGHGAKGVLETDDRLGSLLAASPYHLAVGSPGEAIGEVTWAGVTVLYTHDIVDGLLKTVGVVGENASQIGVDPQESDHLGKSVALAPYRAPGAAAGTVTSVLAVGAPGTDVGGQQDAGVVHRFLVTSTGYTRIDSLTQATPGVADEPEDGDYFGDVVRLVNTRPGDVSTAQTVQLAVGAPGEDLDGTADAGTVSVIAGATTPVVPTNLTVARRDGSLPKSPGTQELLGAYLGVSRTNLYVSSPYRDGGTVFAIPWAGLAEQQAGPARTISAGTAGFPAGVSFGAAIG</sequence>
<dbReference type="GO" id="GO:0005615">
    <property type="term" value="C:extracellular space"/>
    <property type="evidence" value="ECO:0007669"/>
    <property type="project" value="TreeGrafter"/>
</dbReference>
<dbReference type="PROSITE" id="PS51470">
    <property type="entry name" value="FG_GAP"/>
    <property type="match status" value="1"/>
</dbReference>
<dbReference type="InterPro" id="IPR013517">
    <property type="entry name" value="FG-GAP"/>
</dbReference>